<gene>
    <name evidence="5" type="ORF">QYM36_016883</name>
</gene>
<dbReference type="GO" id="GO:0033314">
    <property type="term" value="P:mitotic DNA replication checkpoint signaling"/>
    <property type="evidence" value="ECO:0007669"/>
    <property type="project" value="TreeGrafter"/>
</dbReference>
<evidence type="ECO:0000313" key="6">
    <source>
        <dbReference type="Proteomes" id="UP001187531"/>
    </source>
</evidence>
<dbReference type="Pfam" id="PF04005">
    <property type="entry name" value="Hus1"/>
    <property type="match status" value="1"/>
</dbReference>
<dbReference type="GO" id="GO:0006289">
    <property type="term" value="P:nucleotide-excision repair"/>
    <property type="evidence" value="ECO:0007669"/>
    <property type="project" value="TreeGrafter"/>
</dbReference>
<protein>
    <recommendedName>
        <fullName evidence="4">Checkpoint protein</fullName>
    </recommendedName>
</protein>
<dbReference type="Proteomes" id="UP001187531">
    <property type="component" value="Unassembled WGS sequence"/>
</dbReference>
<accession>A0AA88H920</accession>
<dbReference type="EMBL" id="JAVRJZ010000021">
    <property type="protein sequence ID" value="KAK2704645.1"/>
    <property type="molecule type" value="Genomic_DNA"/>
</dbReference>
<dbReference type="GO" id="GO:0005730">
    <property type="term" value="C:nucleolus"/>
    <property type="evidence" value="ECO:0007669"/>
    <property type="project" value="InterPro"/>
</dbReference>
<dbReference type="GO" id="GO:0030896">
    <property type="term" value="C:checkpoint clamp complex"/>
    <property type="evidence" value="ECO:0007669"/>
    <property type="project" value="InterPro"/>
</dbReference>
<proteinExistence type="inferred from homology"/>
<comment type="subcellular location">
    <subcellularLocation>
        <location evidence="1">Nucleus</location>
    </subcellularLocation>
</comment>
<dbReference type="AlphaFoldDB" id="A0AA88H920"/>
<evidence type="ECO:0000256" key="4">
    <source>
        <dbReference type="PIRNR" id="PIRNR011312"/>
    </source>
</evidence>
<sequence>MKFRAIIEDVFCMKHFLGILGTLGKLGQSCTIKISDNSLTILMNIDQGTGRLGTTGIGSGLAWCFIPSANFFAEFLMEGLCPAENLILLEFNPSDVTKTLFSVKSSLSAKAFKMKLTKKYFPCLTFEVELPSASSYSRHVVHDIPVTVIPRRLWSDYKDPQREEFDATVVLPSIRTVKNIIDRLKNLDPVVEVIVNRNGDVEFKCESSMVTVTSRLTGLSVKKWSTRSDTDQDAVKKFSTRVDLKKFAHFLSGDVVTAGKVCLSINDGGLLHLNVQEEGFPISFQFFQPGLYA</sequence>
<evidence type="ECO:0000256" key="3">
    <source>
        <dbReference type="ARBA" id="ARBA00023242"/>
    </source>
</evidence>
<evidence type="ECO:0000256" key="2">
    <source>
        <dbReference type="ARBA" id="ARBA00005563"/>
    </source>
</evidence>
<dbReference type="PIRSF" id="PIRSF011312">
    <property type="entry name" value="Cell_cycle_HUS1"/>
    <property type="match status" value="1"/>
</dbReference>
<dbReference type="GO" id="GO:0000724">
    <property type="term" value="P:double-strand break repair via homologous recombination"/>
    <property type="evidence" value="ECO:0007669"/>
    <property type="project" value="TreeGrafter"/>
</dbReference>
<dbReference type="InterPro" id="IPR007150">
    <property type="entry name" value="HUS1/Mec3"/>
</dbReference>
<evidence type="ECO:0000313" key="5">
    <source>
        <dbReference type="EMBL" id="KAK2704645.1"/>
    </source>
</evidence>
<comment type="similarity">
    <text evidence="2 4">Belongs to the HUS1 family.</text>
</comment>
<dbReference type="Gene3D" id="3.70.10.10">
    <property type="match status" value="1"/>
</dbReference>
<name>A0AA88H920_ARTSF</name>
<organism evidence="5 6">
    <name type="scientific">Artemia franciscana</name>
    <name type="common">Brine shrimp</name>
    <name type="synonym">Artemia sanfranciscana</name>
    <dbReference type="NCBI Taxonomy" id="6661"/>
    <lineage>
        <taxon>Eukaryota</taxon>
        <taxon>Metazoa</taxon>
        <taxon>Ecdysozoa</taxon>
        <taxon>Arthropoda</taxon>
        <taxon>Crustacea</taxon>
        <taxon>Branchiopoda</taxon>
        <taxon>Anostraca</taxon>
        <taxon>Artemiidae</taxon>
        <taxon>Artemia</taxon>
    </lineage>
</organism>
<dbReference type="GO" id="GO:0000723">
    <property type="term" value="P:telomere maintenance"/>
    <property type="evidence" value="ECO:0007669"/>
    <property type="project" value="TreeGrafter"/>
</dbReference>
<dbReference type="GO" id="GO:0035861">
    <property type="term" value="C:site of double-strand break"/>
    <property type="evidence" value="ECO:0007669"/>
    <property type="project" value="TreeGrafter"/>
</dbReference>
<evidence type="ECO:0000256" key="1">
    <source>
        <dbReference type="ARBA" id="ARBA00004123"/>
    </source>
</evidence>
<keyword evidence="6" id="KW-1185">Reference proteome</keyword>
<keyword evidence="3" id="KW-0539">Nucleus</keyword>
<dbReference type="GO" id="GO:0031573">
    <property type="term" value="P:mitotic intra-S DNA damage checkpoint signaling"/>
    <property type="evidence" value="ECO:0007669"/>
    <property type="project" value="TreeGrafter"/>
</dbReference>
<reference evidence="5" key="1">
    <citation type="submission" date="2023-07" db="EMBL/GenBank/DDBJ databases">
        <title>Chromosome-level genome assembly of Artemia franciscana.</title>
        <authorList>
            <person name="Jo E."/>
        </authorList>
    </citation>
    <scope>NUCLEOTIDE SEQUENCE</scope>
    <source>
        <tissue evidence="5">Whole body</tissue>
    </source>
</reference>
<comment type="caution">
    <text evidence="5">The sequence shown here is derived from an EMBL/GenBank/DDBJ whole genome shotgun (WGS) entry which is preliminary data.</text>
</comment>
<dbReference type="PANTHER" id="PTHR12900">
    <property type="entry name" value="MITOTIC AND DNA DAMAGE CHECKPOINT PROTEIN HUS1"/>
    <property type="match status" value="1"/>
</dbReference>
<dbReference type="PANTHER" id="PTHR12900:SF0">
    <property type="entry name" value="CHECKPOINT PROTEIN"/>
    <property type="match status" value="1"/>
</dbReference>
<dbReference type="GO" id="GO:0044778">
    <property type="term" value="P:meiotic DNA integrity checkpoint signaling"/>
    <property type="evidence" value="ECO:0007669"/>
    <property type="project" value="TreeGrafter"/>
</dbReference>
<dbReference type="InterPro" id="IPR016580">
    <property type="entry name" value="HUS1"/>
</dbReference>